<protein>
    <recommendedName>
        <fullName evidence="1">Helitron helicase-like domain-containing protein</fullName>
    </recommendedName>
</protein>
<dbReference type="Proteomes" id="UP000307440">
    <property type="component" value="Unassembled WGS sequence"/>
</dbReference>
<dbReference type="OrthoDB" id="2272314at2759"/>
<sequence length="363" mass="41604">MDVKCPYCNALHWGNERLTSSSHINPKFGSCCDSGRVQLPLLREPPTPLQHLLNSQDEQAKKFHEDIWKYNRAFSFTSLGVLEDHTLNDGQSTPIFQICGELYHYSGALTPHGSTTPRYTQVYIYEPFDALWHHLDLNSDLDRGIMQCLQNLLDCFNPYTHIYKSAYNVMAKQHIPQVSVRLQLLPGQDRRTYNQPTTSEFAIIMPGTEGYDEGRDIVLRLQGQGLHRISDLHPAYAPLQYPLLFIYGELGWSEQLKLQDKEDLSAVSNSCLSQTRFTAFRIQYCHNEAQTLLHAGRLFTRYIVDMWASADQNRLRFIRHNQSKIRAELYSGLEDAISHNNDGEFSWVAGWSCHPPILGGPET</sequence>
<evidence type="ECO:0000259" key="1">
    <source>
        <dbReference type="Pfam" id="PF14214"/>
    </source>
</evidence>
<dbReference type="EMBL" id="ML210582">
    <property type="protein sequence ID" value="TFK17029.1"/>
    <property type="molecule type" value="Genomic_DNA"/>
</dbReference>
<feature type="domain" description="Helitron helicase-like" evidence="1">
    <location>
        <begin position="278"/>
        <end position="342"/>
    </location>
</feature>
<gene>
    <name evidence="2" type="ORF">FA15DRAFT_683628</name>
</gene>
<keyword evidence="3" id="KW-1185">Reference proteome</keyword>
<accession>A0A5C3KAE4</accession>
<dbReference type="Pfam" id="PF14214">
    <property type="entry name" value="Helitron_like_N"/>
    <property type="match status" value="1"/>
</dbReference>
<dbReference type="PANTHER" id="PTHR45786">
    <property type="entry name" value="DNA BINDING PROTEIN-LIKE"/>
    <property type="match status" value="1"/>
</dbReference>
<dbReference type="AlphaFoldDB" id="A0A5C3KAE4"/>
<reference evidence="2 3" key="1">
    <citation type="journal article" date="2019" name="Nat. Ecol. Evol.">
        <title>Megaphylogeny resolves global patterns of mushroom evolution.</title>
        <authorList>
            <person name="Varga T."/>
            <person name="Krizsan K."/>
            <person name="Foldi C."/>
            <person name="Dima B."/>
            <person name="Sanchez-Garcia M."/>
            <person name="Sanchez-Ramirez S."/>
            <person name="Szollosi G.J."/>
            <person name="Szarkandi J.G."/>
            <person name="Papp V."/>
            <person name="Albert L."/>
            <person name="Andreopoulos W."/>
            <person name="Angelini C."/>
            <person name="Antonin V."/>
            <person name="Barry K.W."/>
            <person name="Bougher N.L."/>
            <person name="Buchanan P."/>
            <person name="Buyck B."/>
            <person name="Bense V."/>
            <person name="Catcheside P."/>
            <person name="Chovatia M."/>
            <person name="Cooper J."/>
            <person name="Damon W."/>
            <person name="Desjardin D."/>
            <person name="Finy P."/>
            <person name="Geml J."/>
            <person name="Haridas S."/>
            <person name="Hughes K."/>
            <person name="Justo A."/>
            <person name="Karasinski D."/>
            <person name="Kautmanova I."/>
            <person name="Kiss B."/>
            <person name="Kocsube S."/>
            <person name="Kotiranta H."/>
            <person name="LaButti K.M."/>
            <person name="Lechner B.E."/>
            <person name="Liimatainen K."/>
            <person name="Lipzen A."/>
            <person name="Lukacs Z."/>
            <person name="Mihaltcheva S."/>
            <person name="Morgado L.N."/>
            <person name="Niskanen T."/>
            <person name="Noordeloos M.E."/>
            <person name="Ohm R.A."/>
            <person name="Ortiz-Santana B."/>
            <person name="Ovrebo C."/>
            <person name="Racz N."/>
            <person name="Riley R."/>
            <person name="Savchenko A."/>
            <person name="Shiryaev A."/>
            <person name="Soop K."/>
            <person name="Spirin V."/>
            <person name="Szebenyi C."/>
            <person name="Tomsovsky M."/>
            <person name="Tulloss R.E."/>
            <person name="Uehling J."/>
            <person name="Grigoriev I.V."/>
            <person name="Vagvolgyi C."/>
            <person name="Papp T."/>
            <person name="Martin F.M."/>
            <person name="Miettinen O."/>
            <person name="Hibbett D.S."/>
            <person name="Nagy L.G."/>
        </authorList>
    </citation>
    <scope>NUCLEOTIDE SEQUENCE [LARGE SCALE GENOMIC DNA]</scope>
    <source>
        <strain evidence="2 3">CBS 121175</strain>
    </source>
</reference>
<proteinExistence type="predicted"/>
<dbReference type="PANTHER" id="PTHR45786:SF74">
    <property type="entry name" value="ATP-DEPENDENT DNA HELICASE"/>
    <property type="match status" value="1"/>
</dbReference>
<organism evidence="2 3">
    <name type="scientific">Coprinopsis marcescibilis</name>
    <name type="common">Agaric fungus</name>
    <name type="synonym">Psathyrella marcescibilis</name>
    <dbReference type="NCBI Taxonomy" id="230819"/>
    <lineage>
        <taxon>Eukaryota</taxon>
        <taxon>Fungi</taxon>
        <taxon>Dikarya</taxon>
        <taxon>Basidiomycota</taxon>
        <taxon>Agaricomycotina</taxon>
        <taxon>Agaricomycetes</taxon>
        <taxon>Agaricomycetidae</taxon>
        <taxon>Agaricales</taxon>
        <taxon>Agaricineae</taxon>
        <taxon>Psathyrellaceae</taxon>
        <taxon>Coprinopsis</taxon>
    </lineage>
</organism>
<evidence type="ECO:0000313" key="2">
    <source>
        <dbReference type="EMBL" id="TFK17029.1"/>
    </source>
</evidence>
<evidence type="ECO:0000313" key="3">
    <source>
        <dbReference type="Proteomes" id="UP000307440"/>
    </source>
</evidence>
<dbReference type="InterPro" id="IPR025476">
    <property type="entry name" value="Helitron_helicase-like"/>
</dbReference>
<name>A0A5C3KAE4_COPMA</name>
<dbReference type="STRING" id="230819.A0A5C3KAE4"/>